<evidence type="ECO:0000256" key="3">
    <source>
        <dbReference type="ARBA" id="ARBA00022999"/>
    </source>
</evidence>
<dbReference type="InterPro" id="IPR027806">
    <property type="entry name" value="HARBI1_dom"/>
</dbReference>
<evidence type="ECO:0000313" key="6">
    <source>
        <dbReference type="EMBL" id="VVC46082.1"/>
    </source>
</evidence>
<comment type="cofactor">
    <cofactor evidence="1">
        <name>a divalent metal cation</name>
        <dbReference type="ChEBI" id="CHEBI:60240"/>
    </cofactor>
</comment>
<dbReference type="GO" id="GO:0046872">
    <property type="term" value="F:metal ion binding"/>
    <property type="evidence" value="ECO:0007669"/>
    <property type="project" value="UniProtKB-KW"/>
</dbReference>
<protein>
    <submittedName>
        <fullName evidence="6">Harbinger transposase-derived nuclease domain,BPS (Between PH and SH2) domain,SH2 domain</fullName>
    </submittedName>
</protein>
<name>A0A5E4NMB2_9HEMI</name>
<proteinExistence type="predicted"/>
<feature type="domain" description="SH2" evidence="5">
    <location>
        <begin position="733"/>
        <end position="831"/>
    </location>
</feature>
<dbReference type="OrthoDB" id="8815311at2759"/>
<organism evidence="6 7">
    <name type="scientific">Cinara cedri</name>
    <dbReference type="NCBI Taxonomy" id="506608"/>
    <lineage>
        <taxon>Eukaryota</taxon>
        <taxon>Metazoa</taxon>
        <taxon>Ecdysozoa</taxon>
        <taxon>Arthropoda</taxon>
        <taxon>Hexapoda</taxon>
        <taxon>Insecta</taxon>
        <taxon>Pterygota</taxon>
        <taxon>Neoptera</taxon>
        <taxon>Paraneoptera</taxon>
        <taxon>Hemiptera</taxon>
        <taxon>Sternorrhyncha</taxon>
        <taxon>Aphidomorpha</taxon>
        <taxon>Aphidoidea</taxon>
        <taxon>Aphididae</taxon>
        <taxon>Lachninae</taxon>
        <taxon>Cinara</taxon>
    </lineage>
</organism>
<dbReference type="InterPro" id="IPR011993">
    <property type="entry name" value="PH-like_dom_sf"/>
</dbReference>
<dbReference type="PANTHER" id="PTHR11243:SF38">
    <property type="entry name" value="GROWTH FACTOR RECEPTOR-BOUND PROTEIN 14-LIKE ISOFORM X1"/>
    <property type="match status" value="1"/>
</dbReference>
<keyword evidence="7" id="KW-1185">Reference proteome</keyword>
<evidence type="ECO:0000259" key="5">
    <source>
        <dbReference type="PROSITE" id="PS50001"/>
    </source>
</evidence>
<dbReference type="SUPFAM" id="SSF55550">
    <property type="entry name" value="SH2 domain"/>
    <property type="match status" value="1"/>
</dbReference>
<dbReference type="PRINTS" id="PR00401">
    <property type="entry name" value="SH2DOMAIN"/>
</dbReference>
<dbReference type="Gene3D" id="3.10.20.90">
    <property type="entry name" value="Phosphatidylinositol 3-kinase Catalytic Subunit, Chain A, domain 1"/>
    <property type="match status" value="1"/>
</dbReference>
<dbReference type="Pfam" id="PF08947">
    <property type="entry name" value="BPS"/>
    <property type="match status" value="1"/>
</dbReference>
<evidence type="ECO:0000313" key="7">
    <source>
        <dbReference type="Proteomes" id="UP000325440"/>
    </source>
</evidence>
<dbReference type="Pfam" id="PF13359">
    <property type="entry name" value="DDE_Tnp_4"/>
    <property type="match status" value="1"/>
</dbReference>
<keyword evidence="2" id="KW-0479">Metal-binding</keyword>
<reference evidence="6 7" key="1">
    <citation type="submission" date="2019-08" db="EMBL/GenBank/DDBJ databases">
        <authorList>
            <person name="Alioto T."/>
            <person name="Alioto T."/>
            <person name="Gomez Garrido J."/>
        </authorList>
    </citation>
    <scope>NUCLEOTIDE SEQUENCE [LARGE SCALE GENOMIC DNA]</scope>
</reference>
<gene>
    <name evidence="6" type="ORF">CINCED_3A008450</name>
</gene>
<dbReference type="InterPro" id="IPR036860">
    <property type="entry name" value="SH2_dom_sf"/>
</dbReference>
<dbReference type="Gene3D" id="2.30.29.30">
    <property type="entry name" value="Pleckstrin-homology domain (PH domain)/Phosphotyrosine-binding domain (PTB)"/>
    <property type="match status" value="1"/>
</dbReference>
<dbReference type="PANTHER" id="PTHR11243">
    <property type="entry name" value="GROWTH FACTOR RECEPTOR-BOUND PROTEIN"/>
    <property type="match status" value="1"/>
</dbReference>
<dbReference type="PROSITE" id="PS50001">
    <property type="entry name" value="SH2"/>
    <property type="match status" value="1"/>
</dbReference>
<dbReference type="InterPro" id="IPR039664">
    <property type="entry name" value="GRB/APBB1IP"/>
</dbReference>
<evidence type="ECO:0000256" key="4">
    <source>
        <dbReference type="PROSITE-ProRule" id="PRU00191"/>
    </source>
</evidence>
<dbReference type="EMBL" id="CABPRJ010002432">
    <property type="protein sequence ID" value="VVC46082.1"/>
    <property type="molecule type" value="Genomic_DNA"/>
</dbReference>
<feature type="non-terminal residue" evidence="6">
    <location>
        <position position="1"/>
    </location>
</feature>
<dbReference type="AlphaFoldDB" id="A0A5E4NMB2"/>
<sequence>CMHSVGRKTCSLFKVPRNAEEWERVAKLFNDKWNYPNCVGGIDGKHINIQAPENSGTEFFNCKGYFSIVLLAVVDANYNFIYTNVGCQGRISDGGVFNSTFFKKYLDDNTMHLPPSRPLPQSSLPVPYVFVGDEAFQLTPNLMKPFSGFHNKRTTQRIFNYRLSRARRVSENAFGIMSFTFRIFRKPILLDPNVATKVTLAAIYLHNYLRNSGSRNVYCFVGMLDSEFPNNGEGFPSEFVRPSWPDDVSTPGDRYPLGSFLDPLAVICYRADLLPAVTMQRPPTTPSSNKILRRRNNAAAVSVCITGYGNFTINAAERGGDEFRKVNARVRPSETYAYSGFPVSGGSRSLIQKIINKYVDMSSSAYRRLHTDSESDQFELDSSDLVEIQVFMYNIDGLAEIIPVTSRMTSEQICLGLSNRFYRDGITRAIVEVWKDEGIERILEFHETLLSCHIKMLPENSRIFVYRQCNKLFDIYEHPEAYPFYNTLDHDAKNEAKIIQKVLNGDIDPLHHGQVWIYDCNKINPFWEIKILLLKDKIIYLSLNNQNVQTFLKLSKNAHYRNTKLNRRIQDKCQVTTWAYLNNTSIYTVTKVLRAAPTEHCLCLVSDSGLSAKQYIACTSKKSLSYWMCAMRLSKYGKQLRDNYRSFVKKHNDGNEYEYNKKPLPNESTRSHVAMDFTGNVGRIVEDPKEAMAIAKEPTSGLRRSWRSSGRTTPGLQAAVTKLEKDIHLSQPWYHKNMGRNQAANVLNGLGNKDGVFLIRESKSKCGSYVLTFKCSGKIVHTPIATQMDPVNDQVCFTLDNGVTKFYDLLQLVEFYQLNAGSLPTRLMHYVVQVPVAE</sequence>
<evidence type="ECO:0000256" key="1">
    <source>
        <dbReference type="ARBA" id="ARBA00001968"/>
    </source>
</evidence>
<dbReference type="SMART" id="SM00252">
    <property type="entry name" value="SH2"/>
    <property type="match status" value="1"/>
</dbReference>
<dbReference type="InterPro" id="IPR000980">
    <property type="entry name" value="SH2"/>
</dbReference>
<dbReference type="Gene3D" id="3.30.505.10">
    <property type="entry name" value="SH2 domain"/>
    <property type="match status" value="1"/>
</dbReference>
<dbReference type="Proteomes" id="UP000325440">
    <property type="component" value="Unassembled WGS sequence"/>
</dbReference>
<accession>A0A5E4NMB2</accession>
<dbReference type="InterPro" id="IPR015042">
    <property type="entry name" value="BPS-dom"/>
</dbReference>
<dbReference type="Pfam" id="PF00017">
    <property type="entry name" value="SH2"/>
    <property type="match status" value="1"/>
</dbReference>
<keyword evidence="3 4" id="KW-0727">SH2 domain</keyword>
<evidence type="ECO:0000256" key="2">
    <source>
        <dbReference type="ARBA" id="ARBA00022723"/>
    </source>
</evidence>